<keyword evidence="1" id="KW-1133">Transmembrane helix</keyword>
<feature type="domain" description="DUF1707" evidence="2">
    <location>
        <begin position="1"/>
        <end position="53"/>
    </location>
</feature>
<dbReference type="OrthoDB" id="3625082at2"/>
<dbReference type="InterPro" id="IPR012551">
    <property type="entry name" value="DUF1707_SHOCT-like"/>
</dbReference>
<protein>
    <submittedName>
        <fullName evidence="3">DUF1707 domain-containing protein</fullName>
    </submittedName>
</protein>
<feature type="transmembrane region" description="Helical" evidence="1">
    <location>
        <begin position="87"/>
        <end position="111"/>
    </location>
</feature>
<proteinExistence type="predicted"/>
<name>A0A3R9DE03_9PSEU</name>
<gene>
    <name evidence="3" type="ORF">EIY87_36395</name>
</gene>
<dbReference type="EMBL" id="RSEC01000060">
    <property type="protein sequence ID" value="RSD10854.1"/>
    <property type="molecule type" value="Genomic_DNA"/>
</dbReference>
<evidence type="ECO:0000259" key="2">
    <source>
        <dbReference type="Pfam" id="PF08044"/>
    </source>
</evidence>
<accession>A0A3R9DE03</accession>
<keyword evidence="1" id="KW-0472">Membrane</keyword>
<evidence type="ECO:0000256" key="1">
    <source>
        <dbReference type="SAM" id="Phobius"/>
    </source>
</evidence>
<dbReference type="Proteomes" id="UP000267081">
    <property type="component" value="Unassembled WGS sequence"/>
</dbReference>
<keyword evidence="1" id="KW-0812">Transmembrane</keyword>
<sequence length="130" mass="13761">MRCSDAEREQVRSALYAAAGEGRLTMDEVEDRLARLEQHRYRHELASLTADLPAPEPSTPEGWRQLAAAAGAAPAAEIAALRGRRRLLIALTVLIGLLTTVAFVAAALHGFGAEGFDGHDLGALDHGHGG</sequence>
<reference evidence="3 4" key="1">
    <citation type="submission" date="2018-12" db="EMBL/GenBank/DDBJ databases">
        <title>Amycolatopsis eburnea sp. nov. actinomycete associate with arbuscular mycorrhiza fungal spore.</title>
        <authorList>
            <person name="Lumyong S."/>
            <person name="Chaiya L."/>
        </authorList>
    </citation>
    <scope>NUCLEOTIDE SEQUENCE [LARGE SCALE GENOMIC DNA]</scope>
    <source>
        <strain evidence="3 4">GLM-1</strain>
    </source>
</reference>
<dbReference type="AlphaFoldDB" id="A0A3R9DE03"/>
<dbReference type="Pfam" id="PF08044">
    <property type="entry name" value="DUF1707"/>
    <property type="match status" value="1"/>
</dbReference>
<comment type="caution">
    <text evidence="3">The sequence shown here is derived from an EMBL/GenBank/DDBJ whole genome shotgun (WGS) entry which is preliminary data.</text>
</comment>
<keyword evidence="4" id="KW-1185">Reference proteome</keyword>
<evidence type="ECO:0000313" key="3">
    <source>
        <dbReference type="EMBL" id="RSD10854.1"/>
    </source>
</evidence>
<organism evidence="3 4">
    <name type="scientific">Amycolatopsis eburnea</name>
    <dbReference type="NCBI Taxonomy" id="2267691"/>
    <lineage>
        <taxon>Bacteria</taxon>
        <taxon>Bacillati</taxon>
        <taxon>Actinomycetota</taxon>
        <taxon>Actinomycetes</taxon>
        <taxon>Pseudonocardiales</taxon>
        <taxon>Pseudonocardiaceae</taxon>
        <taxon>Amycolatopsis</taxon>
    </lineage>
</organism>
<evidence type="ECO:0000313" key="4">
    <source>
        <dbReference type="Proteomes" id="UP000267081"/>
    </source>
</evidence>